<dbReference type="Proteomes" id="UP000299102">
    <property type="component" value="Unassembled WGS sequence"/>
</dbReference>
<dbReference type="EMBL" id="BGZK01000162">
    <property type="protein sequence ID" value="GBP24511.1"/>
    <property type="molecule type" value="Genomic_DNA"/>
</dbReference>
<dbReference type="OrthoDB" id="10639976at2759"/>
<dbReference type="AlphaFoldDB" id="A0A4C1UDI3"/>
<protein>
    <submittedName>
        <fullName evidence="2">Uncharacterized protein</fullName>
    </submittedName>
</protein>
<feature type="compositionally biased region" description="Basic and acidic residues" evidence="1">
    <location>
        <begin position="78"/>
        <end position="90"/>
    </location>
</feature>
<proteinExistence type="predicted"/>
<organism evidence="2 3">
    <name type="scientific">Eumeta variegata</name>
    <name type="common">Bagworm moth</name>
    <name type="synonym">Eumeta japonica</name>
    <dbReference type="NCBI Taxonomy" id="151549"/>
    <lineage>
        <taxon>Eukaryota</taxon>
        <taxon>Metazoa</taxon>
        <taxon>Ecdysozoa</taxon>
        <taxon>Arthropoda</taxon>
        <taxon>Hexapoda</taxon>
        <taxon>Insecta</taxon>
        <taxon>Pterygota</taxon>
        <taxon>Neoptera</taxon>
        <taxon>Endopterygota</taxon>
        <taxon>Lepidoptera</taxon>
        <taxon>Glossata</taxon>
        <taxon>Ditrysia</taxon>
        <taxon>Tineoidea</taxon>
        <taxon>Psychidae</taxon>
        <taxon>Oiketicinae</taxon>
        <taxon>Eumeta</taxon>
    </lineage>
</organism>
<gene>
    <name evidence="2" type="ORF">EVAR_20835_1</name>
</gene>
<evidence type="ECO:0000313" key="3">
    <source>
        <dbReference type="Proteomes" id="UP000299102"/>
    </source>
</evidence>
<sequence>MKRLMDVSEAREICKVHYHVEICSLCLPFWAIENQSAREARNREVTARTKPSGRCGCLVPAGRGRAGRAGSGTGRGGASKEPRAVVRVDSPEPVGLSGLSVRTEPMRVRSYANKYTFGP</sequence>
<evidence type="ECO:0000313" key="2">
    <source>
        <dbReference type="EMBL" id="GBP24511.1"/>
    </source>
</evidence>
<reference evidence="2 3" key="1">
    <citation type="journal article" date="2019" name="Commun. Biol.">
        <title>The bagworm genome reveals a unique fibroin gene that provides high tensile strength.</title>
        <authorList>
            <person name="Kono N."/>
            <person name="Nakamura H."/>
            <person name="Ohtoshi R."/>
            <person name="Tomita M."/>
            <person name="Numata K."/>
            <person name="Arakawa K."/>
        </authorList>
    </citation>
    <scope>NUCLEOTIDE SEQUENCE [LARGE SCALE GENOMIC DNA]</scope>
</reference>
<accession>A0A4C1UDI3</accession>
<feature type="region of interest" description="Disordered" evidence="1">
    <location>
        <begin position="64"/>
        <end position="98"/>
    </location>
</feature>
<comment type="caution">
    <text evidence="2">The sequence shown here is derived from an EMBL/GenBank/DDBJ whole genome shotgun (WGS) entry which is preliminary data.</text>
</comment>
<evidence type="ECO:0000256" key="1">
    <source>
        <dbReference type="SAM" id="MobiDB-lite"/>
    </source>
</evidence>
<feature type="compositionally biased region" description="Gly residues" evidence="1">
    <location>
        <begin position="67"/>
        <end position="77"/>
    </location>
</feature>
<name>A0A4C1UDI3_EUMVA</name>
<keyword evidence="3" id="KW-1185">Reference proteome</keyword>